<gene>
    <name evidence="2" type="ORF">FNW02_36230</name>
</gene>
<dbReference type="Proteomes" id="UP001165986">
    <property type="component" value="Unassembled WGS sequence"/>
</dbReference>
<evidence type="ECO:0000313" key="2">
    <source>
        <dbReference type="EMBL" id="MBD6621029.1"/>
    </source>
</evidence>
<accession>A0AA40VVH7</accession>
<organism evidence="2 3">
    <name type="scientific">Komarekiella delphini-convector SJRDD-AB1</name>
    <dbReference type="NCBI Taxonomy" id="2593771"/>
    <lineage>
        <taxon>Bacteria</taxon>
        <taxon>Bacillati</taxon>
        <taxon>Cyanobacteriota</taxon>
        <taxon>Cyanophyceae</taxon>
        <taxon>Nostocales</taxon>
        <taxon>Nostocaceae</taxon>
        <taxon>Komarekiella</taxon>
        <taxon>Komarekiella delphini-convector</taxon>
    </lineage>
</organism>
<protein>
    <submittedName>
        <fullName evidence="2">Uncharacterized protein</fullName>
    </submittedName>
</protein>
<comment type="caution">
    <text evidence="2">The sequence shown here is derived from an EMBL/GenBank/DDBJ whole genome shotgun (WGS) entry which is preliminary data.</text>
</comment>
<sequence>MIEKNIFEYGMNLLDSHFNKKLDDTVKGIWFEYLSDELMNEEFLTAVKNALLHSRFMPTAGELVGFIHGSKESKALMEWQVILKASTNCQDSSGIAYISTRARVALQAIGGLRTVGMAEEFRRNHMEKQFITVYCQCADKDAKALPQTSSAPTVEPKHEASESVPPPAHIRFEIAALKAKLSMNGKKPKLPS</sequence>
<name>A0AA40VVH7_9NOST</name>
<dbReference type="RefSeq" id="WP_191762351.1">
    <property type="nucleotide sequence ID" value="NZ_VJXY01000104.1"/>
</dbReference>
<reference evidence="2" key="1">
    <citation type="submission" date="2019-07" db="EMBL/GenBank/DDBJ databases">
        <title>Toxilogical consequences of a new and cryptic species of cyanobacteria (Komarekiella delphini-convector) recovered from the epidermis of a bottlenose dolphin and 1500 ft. in the air.</title>
        <authorList>
            <person name="Brown A.O."/>
            <person name="Dvorak P."/>
            <person name="Villanueva C.D."/>
            <person name="Foss A.J."/>
            <person name="Garvey A.D."/>
            <person name="Gibson Q.A."/>
            <person name="Johansen J.R."/>
            <person name="Casamatta D.A."/>
        </authorList>
    </citation>
    <scope>NUCLEOTIDE SEQUENCE</scope>
    <source>
        <strain evidence="2">SJRDD-AB1</strain>
    </source>
</reference>
<keyword evidence="3" id="KW-1185">Reference proteome</keyword>
<dbReference type="EMBL" id="VJXY01000104">
    <property type="protein sequence ID" value="MBD6621029.1"/>
    <property type="molecule type" value="Genomic_DNA"/>
</dbReference>
<evidence type="ECO:0000313" key="3">
    <source>
        <dbReference type="Proteomes" id="UP001165986"/>
    </source>
</evidence>
<proteinExistence type="predicted"/>
<evidence type="ECO:0000256" key="1">
    <source>
        <dbReference type="SAM" id="MobiDB-lite"/>
    </source>
</evidence>
<dbReference type="AlphaFoldDB" id="A0AA40VVH7"/>
<feature type="region of interest" description="Disordered" evidence="1">
    <location>
        <begin position="146"/>
        <end position="168"/>
    </location>
</feature>